<dbReference type="GO" id="GO:0006046">
    <property type="term" value="P:N-acetylglucosamine catabolic process"/>
    <property type="evidence" value="ECO:0007669"/>
    <property type="project" value="UniProtKB-UniRule"/>
</dbReference>
<dbReference type="GO" id="GO:0005975">
    <property type="term" value="P:carbohydrate metabolic process"/>
    <property type="evidence" value="ECO:0007669"/>
    <property type="project" value="InterPro"/>
</dbReference>
<comment type="activity regulation">
    <text evidence="8">Allosterically activated by N-acetylglucosamine 6-phosphate (GlcNAc6P).</text>
</comment>
<organism evidence="10 11">
    <name type="scientific">Teretinema zuelzerae</name>
    <dbReference type="NCBI Taxonomy" id="156"/>
    <lineage>
        <taxon>Bacteria</taxon>
        <taxon>Pseudomonadati</taxon>
        <taxon>Spirochaetota</taxon>
        <taxon>Spirochaetia</taxon>
        <taxon>Spirochaetales</taxon>
        <taxon>Treponemataceae</taxon>
        <taxon>Teretinema</taxon>
    </lineage>
</organism>
<keyword evidence="4 8" id="KW-0119">Carbohydrate metabolism</keyword>
<dbReference type="EC" id="3.5.99.6" evidence="8"/>
<comment type="similarity">
    <text evidence="7 8">Belongs to the glucosamine/galactosamine-6-phosphate isomerase family. NagB subfamily.</text>
</comment>
<evidence type="ECO:0000256" key="5">
    <source>
        <dbReference type="ARBA" id="ARBA00055188"/>
    </source>
</evidence>
<keyword evidence="11" id="KW-1185">Reference proteome</keyword>
<evidence type="ECO:0000259" key="9">
    <source>
        <dbReference type="Pfam" id="PF01182"/>
    </source>
</evidence>
<dbReference type="Proteomes" id="UP001198163">
    <property type="component" value="Unassembled WGS sequence"/>
</dbReference>
<proteinExistence type="inferred from homology"/>
<evidence type="ECO:0000313" key="11">
    <source>
        <dbReference type="Proteomes" id="UP001198163"/>
    </source>
</evidence>
<dbReference type="NCBIfam" id="TIGR00502">
    <property type="entry name" value="nagB"/>
    <property type="match status" value="1"/>
</dbReference>
<feature type="site" description="Part of the allosteric site" evidence="8">
    <location>
        <position position="160"/>
    </location>
</feature>
<dbReference type="Pfam" id="PF01182">
    <property type="entry name" value="Glucosamine_iso"/>
    <property type="match status" value="1"/>
</dbReference>
<evidence type="ECO:0000256" key="7">
    <source>
        <dbReference type="ARBA" id="ARBA00061194"/>
    </source>
</evidence>
<feature type="active site" description="For ring-opening step" evidence="8">
    <location>
        <position position="148"/>
    </location>
</feature>
<feature type="site" description="Part of the allosteric site" evidence="8">
    <location>
        <position position="161"/>
    </location>
</feature>
<dbReference type="AlphaFoldDB" id="A0AAE3JHT5"/>
<feature type="site" description="Part of the allosteric site" evidence="8">
    <location>
        <position position="151"/>
    </location>
</feature>
<evidence type="ECO:0000256" key="6">
    <source>
        <dbReference type="ARBA" id="ARBA00060525"/>
    </source>
</evidence>
<dbReference type="EMBL" id="JAINWA010000001">
    <property type="protein sequence ID" value="MCD1654297.1"/>
    <property type="molecule type" value="Genomic_DNA"/>
</dbReference>
<feature type="site" description="Part of the allosteric site" evidence="8">
    <location>
        <position position="158"/>
    </location>
</feature>
<comment type="caution">
    <text evidence="8">Lacks conserved residue(s) required for the propagation of feature annotation.</text>
</comment>
<dbReference type="PANTHER" id="PTHR11280">
    <property type="entry name" value="GLUCOSAMINE-6-PHOSPHATE ISOMERASE"/>
    <property type="match status" value="1"/>
</dbReference>
<feature type="active site" description="Proton acceptor; for ring-opening step" evidence="8">
    <location>
        <position position="143"/>
    </location>
</feature>
<dbReference type="InterPro" id="IPR018321">
    <property type="entry name" value="Glucosamine6P_isomerase_CS"/>
</dbReference>
<accession>A0AAE3JHT5</accession>
<feature type="active site" description="Proton acceptor; for enolization step" evidence="8">
    <location>
        <position position="72"/>
    </location>
</feature>
<sequence>MRVIIKEDYATCAEWTARHIAWRISAFAPTADKPFVLGLPTGSTPLGVYKELIRLNKAGKVSFQNVVTFNMDEYLGLDSNHPQSYHRFMQDNFFSHIDINPANTNILDGTTTDPEAECRRFEEKIAKYGKIHLFIGGVGADGHIAFNEPGSSLSSRTRQKTLTQDTIIMNSRFFGGDPEQVPTKALTVGVGTILDAEEVLILASGYTKARALHHAIEEGINHMWTISVLQNHPRAIIVCDEDATDELRVGTVRYFRDIEAKNSSPY</sequence>
<comment type="function">
    <text evidence="5 8">Catalyzes the reversible isomerization-deamination of glucosamine 6-phosphate (GlcN6P) to form fructose 6-phosphate (Fru6P) and ammonium ion.</text>
</comment>
<protein>
    <recommendedName>
        <fullName evidence="8">Glucosamine-6-phosphate deaminase</fullName>
        <ecNumber evidence="8">3.5.99.6</ecNumber>
    </recommendedName>
    <alternativeName>
        <fullName evidence="8">GlcN6P deaminase</fullName>
        <shortName evidence="8">GNPDA</shortName>
    </alternativeName>
    <alternativeName>
        <fullName evidence="8">Glucosamine-6-phosphate isomerase</fullName>
    </alternativeName>
</protein>
<evidence type="ECO:0000313" key="10">
    <source>
        <dbReference type="EMBL" id="MCD1654297.1"/>
    </source>
</evidence>
<dbReference type="FunFam" id="3.40.50.1360:FF:000002">
    <property type="entry name" value="Glucosamine-6-phosphate deaminase"/>
    <property type="match status" value="1"/>
</dbReference>
<gene>
    <name evidence="8" type="primary">nagB</name>
    <name evidence="10" type="ORF">K7J14_06215</name>
</gene>
<dbReference type="PANTHER" id="PTHR11280:SF5">
    <property type="entry name" value="GLUCOSAMINE-6-PHOSPHATE ISOMERASE"/>
    <property type="match status" value="1"/>
</dbReference>
<keyword evidence="2 8" id="KW-0021">Allosteric enzyme</keyword>
<evidence type="ECO:0000256" key="1">
    <source>
        <dbReference type="ARBA" id="ARBA00000644"/>
    </source>
</evidence>
<name>A0AAE3JHT5_9SPIR</name>
<evidence type="ECO:0000256" key="4">
    <source>
        <dbReference type="ARBA" id="ARBA00023277"/>
    </source>
</evidence>
<evidence type="ECO:0000256" key="3">
    <source>
        <dbReference type="ARBA" id="ARBA00022801"/>
    </source>
</evidence>
<evidence type="ECO:0000256" key="2">
    <source>
        <dbReference type="ARBA" id="ARBA00022533"/>
    </source>
</evidence>
<comment type="pathway">
    <text evidence="6 8">Amino-sugar metabolism; N-acetylneuraminate degradation; D-fructose 6-phosphate from N-acetylneuraminate: step 5/5.</text>
</comment>
<reference evidence="10" key="1">
    <citation type="submission" date="2021-08" db="EMBL/GenBank/DDBJ databases">
        <title>Comparative analyses of Brucepasteria parasyntrophica and Teretinema zuelzerae.</title>
        <authorList>
            <person name="Song Y."/>
            <person name="Brune A."/>
        </authorList>
    </citation>
    <scope>NUCLEOTIDE SEQUENCE</scope>
    <source>
        <strain evidence="10">DSM 1903</strain>
    </source>
</reference>
<dbReference type="RefSeq" id="WP_230754400.1">
    <property type="nucleotide sequence ID" value="NZ_JAINWA010000001.1"/>
</dbReference>
<dbReference type="InterPro" id="IPR037171">
    <property type="entry name" value="NagB/RpiA_transferase-like"/>
</dbReference>
<dbReference type="GO" id="GO:0004342">
    <property type="term" value="F:glucosamine-6-phosphate deaminase activity"/>
    <property type="evidence" value="ECO:0007669"/>
    <property type="project" value="UniProtKB-UniRule"/>
</dbReference>
<dbReference type="PROSITE" id="PS01161">
    <property type="entry name" value="GLC_GALNAC_ISOMERASE"/>
    <property type="match status" value="1"/>
</dbReference>
<dbReference type="GO" id="GO:0042802">
    <property type="term" value="F:identical protein binding"/>
    <property type="evidence" value="ECO:0007669"/>
    <property type="project" value="TreeGrafter"/>
</dbReference>
<dbReference type="SUPFAM" id="SSF100950">
    <property type="entry name" value="NagB/RpiA/CoA transferase-like"/>
    <property type="match status" value="1"/>
</dbReference>
<dbReference type="GO" id="GO:0006043">
    <property type="term" value="P:glucosamine catabolic process"/>
    <property type="evidence" value="ECO:0007669"/>
    <property type="project" value="TreeGrafter"/>
</dbReference>
<dbReference type="CDD" id="cd01399">
    <property type="entry name" value="GlcN6P_deaminase"/>
    <property type="match status" value="1"/>
</dbReference>
<dbReference type="Gene3D" id="3.40.50.1360">
    <property type="match status" value="1"/>
</dbReference>
<dbReference type="HAMAP" id="MF_01241">
    <property type="entry name" value="GlcN6P_deamin"/>
    <property type="match status" value="1"/>
</dbReference>
<evidence type="ECO:0000256" key="8">
    <source>
        <dbReference type="HAMAP-Rule" id="MF_01241"/>
    </source>
</evidence>
<dbReference type="GO" id="GO:0019262">
    <property type="term" value="P:N-acetylneuraminate catabolic process"/>
    <property type="evidence" value="ECO:0007669"/>
    <property type="project" value="UniProtKB-UniRule"/>
</dbReference>
<feature type="domain" description="Glucosamine/galactosamine-6-phosphate isomerase" evidence="9">
    <location>
        <begin position="13"/>
        <end position="230"/>
    </location>
</feature>
<comment type="catalytic activity">
    <reaction evidence="1 8">
        <text>alpha-D-glucosamine 6-phosphate + H2O = beta-D-fructose 6-phosphate + NH4(+)</text>
        <dbReference type="Rhea" id="RHEA:12172"/>
        <dbReference type="ChEBI" id="CHEBI:15377"/>
        <dbReference type="ChEBI" id="CHEBI:28938"/>
        <dbReference type="ChEBI" id="CHEBI:57634"/>
        <dbReference type="ChEBI" id="CHEBI:75989"/>
        <dbReference type="EC" id="3.5.99.6"/>
    </reaction>
</comment>
<comment type="caution">
    <text evidence="10">The sequence shown here is derived from an EMBL/GenBank/DDBJ whole genome shotgun (WGS) entry which is preliminary data.</text>
</comment>
<keyword evidence="3 8" id="KW-0378">Hydrolase</keyword>
<dbReference type="InterPro" id="IPR004547">
    <property type="entry name" value="Glucosamine6P_isomerase"/>
</dbReference>
<dbReference type="InterPro" id="IPR006148">
    <property type="entry name" value="Glc/Gal-6P_isomerase"/>
</dbReference>
<feature type="active site" description="For ring-opening step" evidence="8">
    <location>
        <position position="141"/>
    </location>
</feature>
<dbReference type="GO" id="GO:0005829">
    <property type="term" value="C:cytosol"/>
    <property type="evidence" value="ECO:0007669"/>
    <property type="project" value="UniProtKB-ARBA"/>
</dbReference>